<feature type="non-terminal residue" evidence="1">
    <location>
        <position position="1"/>
    </location>
</feature>
<proteinExistence type="predicted"/>
<sequence>SINFSTGALAADAFAANSLDGKGNWNTVVPDAAGTAPTSAEIKTAIEAGGSSLAQILVDTGTTLPASLPAALTKGTADSGTTTTMVDAARTEADTDYWKDSLIRFTSGTISGQTRLITGFTPASNTITFFPAVTQAVATNTYEILPAAFGDVLVDWIDGGRLDLLLDALQADLDNGTDGLGALKALIDTLTTTVGTAGVGLTDLGGMSTGMKAEINVEVDGALDTAISELGVAVPTATPTMRTGLMLLYMALRNKLDVQTSATDALEIHNNAGTQITKKLITDDGSDYSEAKMS</sequence>
<organism evidence="1">
    <name type="scientific">marine sediment metagenome</name>
    <dbReference type="NCBI Taxonomy" id="412755"/>
    <lineage>
        <taxon>unclassified sequences</taxon>
        <taxon>metagenomes</taxon>
        <taxon>ecological metagenomes</taxon>
    </lineage>
</organism>
<comment type="caution">
    <text evidence="1">The sequence shown here is derived from an EMBL/GenBank/DDBJ whole genome shotgun (WGS) entry which is preliminary data.</text>
</comment>
<dbReference type="EMBL" id="LAZR01025402">
    <property type="protein sequence ID" value="KKL72027.1"/>
    <property type="molecule type" value="Genomic_DNA"/>
</dbReference>
<name>A0A0F9HA69_9ZZZZ</name>
<protein>
    <submittedName>
        <fullName evidence="1">Uncharacterized protein</fullName>
    </submittedName>
</protein>
<accession>A0A0F9HA69</accession>
<gene>
    <name evidence="1" type="ORF">LCGC14_2089040</name>
</gene>
<dbReference type="AlphaFoldDB" id="A0A0F9HA69"/>
<reference evidence="1" key="1">
    <citation type="journal article" date="2015" name="Nature">
        <title>Complex archaea that bridge the gap between prokaryotes and eukaryotes.</title>
        <authorList>
            <person name="Spang A."/>
            <person name="Saw J.H."/>
            <person name="Jorgensen S.L."/>
            <person name="Zaremba-Niedzwiedzka K."/>
            <person name="Martijn J."/>
            <person name="Lind A.E."/>
            <person name="van Eijk R."/>
            <person name="Schleper C."/>
            <person name="Guy L."/>
            <person name="Ettema T.J."/>
        </authorList>
    </citation>
    <scope>NUCLEOTIDE SEQUENCE</scope>
</reference>
<evidence type="ECO:0000313" key="1">
    <source>
        <dbReference type="EMBL" id="KKL72027.1"/>
    </source>
</evidence>